<feature type="transmembrane region" description="Helical" evidence="1">
    <location>
        <begin position="200"/>
        <end position="218"/>
    </location>
</feature>
<keyword evidence="1" id="KW-0812">Transmembrane</keyword>
<sequence>MNIVKLIFNRYERNTRLFPVLVIISPFYIAAYCLIEELRVLPNITAGLIFLVLALSFLTKVVRKIGKEKEKELIASWEGLPTTRHLRHRDTYFDSYTKARYHDFLSKNVPNLSMPTKEEEMEDPKKADEIYQSAVKWLITQTRDTNKYSLLFHENINYGGVRNFWALRPFAIPFNVLVLLSTSAYIYSRYELRLDNVPPLYWITIIYSIAITTVLIVVTKHVVHTTAMAYARTLLEVCDELNTNKSGGSK</sequence>
<evidence type="ECO:0000313" key="3">
    <source>
        <dbReference type="Proteomes" id="UP000309673"/>
    </source>
</evidence>
<feature type="transmembrane region" description="Helical" evidence="1">
    <location>
        <begin position="17"/>
        <end position="35"/>
    </location>
</feature>
<dbReference type="RefSeq" id="WP_136777105.1">
    <property type="nucleotide sequence ID" value="NZ_SUPK01000003.1"/>
</dbReference>
<evidence type="ECO:0000256" key="1">
    <source>
        <dbReference type="SAM" id="Phobius"/>
    </source>
</evidence>
<reference evidence="2 3" key="1">
    <citation type="submission" date="2019-04" db="EMBL/GenBank/DDBJ databases">
        <title>Cohnella sp. nov., isolated from soil.</title>
        <authorList>
            <person name="Kim W."/>
        </authorList>
    </citation>
    <scope>NUCLEOTIDE SEQUENCE [LARGE SCALE GENOMIC DNA]</scope>
    <source>
        <strain evidence="2 3">CAU 1483</strain>
    </source>
</reference>
<dbReference type="EMBL" id="SUPK01000003">
    <property type="protein sequence ID" value="TJY42686.1"/>
    <property type="molecule type" value="Genomic_DNA"/>
</dbReference>
<proteinExistence type="predicted"/>
<dbReference type="AlphaFoldDB" id="A0A4U0FCR2"/>
<keyword evidence="3" id="KW-1185">Reference proteome</keyword>
<evidence type="ECO:0000313" key="2">
    <source>
        <dbReference type="EMBL" id="TJY42686.1"/>
    </source>
</evidence>
<organism evidence="2 3">
    <name type="scientific">Cohnella pontilimi</name>
    <dbReference type="NCBI Taxonomy" id="2564100"/>
    <lineage>
        <taxon>Bacteria</taxon>
        <taxon>Bacillati</taxon>
        <taxon>Bacillota</taxon>
        <taxon>Bacilli</taxon>
        <taxon>Bacillales</taxon>
        <taxon>Paenibacillaceae</taxon>
        <taxon>Cohnella</taxon>
    </lineage>
</organism>
<feature type="transmembrane region" description="Helical" evidence="1">
    <location>
        <begin position="170"/>
        <end position="188"/>
    </location>
</feature>
<keyword evidence="1" id="KW-0472">Membrane</keyword>
<dbReference type="OrthoDB" id="2083198at2"/>
<comment type="caution">
    <text evidence="2">The sequence shown here is derived from an EMBL/GenBank/DDBJ whole genome shotgun (WGS) entry which is preliminary data.</text>
</comment>
<keyword evidence="1" id="KW-1133">Transmembrane helix</keyword>
<name>A0A4U0FCR2_9BACL</name>
<gene>
    <name evidence="2" type="ORF">E5161_07495</name>
</gene>
<protein>
    <submittedName>
        <fullName evidence="2">Uncharacterized protein</fullName>
    </submittedName>
</protein>
<feature type="transmembrane region" description="Helical" evidence="1">
    <location>
        <begin position="41"/>
        <end position="62"/>
    </location>
</feature>
<accession>A0A4U0FCR2</accession>
<dbReference type="Proteomes" id="UP000309673">
    <property type="component" value="Unassembled WGS sequence"/>
</dbReference>